<dbReference type="PANTHER" id="PTHR37813:SF1">
    <property type="entry name" value="FELS-2 PROPHAGE PROTEIN"/>
    <property type="match status" value="1"/>
</dbReference>
<protein>
    <recommendedName>
        <fullName evidence="4">Phage tail tape measure protein domain-containing protein</fullName>
    </recommendedName>
</protein>
<dbReference type="PANTHER" id="PTHR37813">
    <property type="entry name" value="FELS-2 PROPHAGE PROTEIN"/>
    <property type="match status" value="1"/>
</dbReference>
<proteinExistence type="predicted"/>
<gene>
    <name evidence="5" type="ORF">NC99_01130</name>
</gene>
<dbReference type="Pfam" id="PF10145">
    <property type="entry name" value="PhageMin_Tail"/>
    <property type="match status" value="1"/>
</dbReference>
<dbReference type="PATRIC" id="fig|1409788.3.peg.119"/>
<evidence type="ECO:0000256" key="3">
    <source>
        <dbReference type="SAM" id="MobiDB-lite"/>
    </source>
</evidence>
<evidence type="ECO:0000259" key="4">
    <source>
        <dbReference type="Pfam" id="PF10145"/>
    </source>
</evidence>
<feature type="domain" description="Phage tail tape measure protein" evidence="4">
    <location>
        <begin position="139"/>
        <end position="292"/>
    </location>
</feature>
<organism evidence="5 6">
    <name type="scientific">Sunxiuqinia dokdonensis</name>
    <dbReference type="NCBI Taxonomy" id="1409788"/>
    <lineage>
        <taxon>Bacteria</taxon>
        <taxon>Pseudomonadati</taxon>
        <taxon>Bacteroidota</taxon>
        <taxon>Bacteroidia</taxon>
        <taxon>Marinilabiliales</taxon>
        <taxon>Prolixibacteraceae</taxon>
        <taxon>Sunxiuqinia</taxon>
    </lineage>
</organism>
<dbReference type="RefSeq" id="WP_053178754.1">
    <property type="nucleotide sequence ID" value="NZ_LGIA01000006.1"/>
</dbReference>
<sequence length="953" mass="103691">MAGSYTRRINLYINGKEVKNNINSIQGEMRKLIHEQRRMTVGSEEYNQQFKKIGRLKGILAKHQAEVRNMGKSWTSIASEKINKYFGLVASGVASVAGLAMAYKRAADAADNFEERLDNLSALTGLQGQDLESLGRTAQEMSTKITEGGVRIKQSADDIVDAFTKVGSQRPELLKNKEALAAVTEDAILLSEAAKSDLEPAVKGLTTTMNQFNLPATESRRIINAMAAGSKEGAADIPYLTQAIEKSGTTMHLMNVSLEENIGLIEAIAPNYAKAEMAGNSLDKVFLKIKEKQIGYVNGTFNLNAALEELATRYAGGETAADLFGVEHAKMGELLVQNRGKVQEYTKAVTGTSIAIEQAAKNTDNAKAIQAQANNAFHNASVEIGKNLSPAMTGLYKIAGSVAQAFVRMIETSPAESLRKEQTELNLLVGSITNVNNSQETRNKFIEELQTKYPDFLGNLDTEKVTNEQLRDRLKEVNDEYENKILLSIKEDSLKDNYKERFELKLKELETIKKIAKKETELAEMEAAQAEEAPGSARYNELAKNISTAETSLIAYGKRLDKNREKVSALVDEENELNEAIAGLKTKPGNVEPDGDTSTQTSTNETSDRPNTATDGSSAFDMSILNPANDEEIDTGWVEAELAADAERFASKKRSEEEWTAFLNQQVDERTAAAVRGLEIETEIAAAREELKNIQVAAIGQIASALSGMFEQGSAAQIAMIAIEKAIAIAQIWINLAKEKSLIAVAAAQMATIPIVGPGLAASYSAAMTAKAITSAKINTALVLAQTIAQASGSKKSKKEVKGYAAGGYTNGDRIYRAGEKGKEWIAPNRMVSDPFIGPIIQSLEGLRNRRSYVNPLAIAAVHPSNHINYPSRVSQAAQTSVAQPTPVKNDPETTAVLKKLDAKMEIQIKATNKMTNAAEKLWKDGTYTRLLGRDGLINQESEYKKMKSKVTL</sequence>
<accession>A0A0L8VF18</accession>
<evidence type="ECO:0000256" key="1">
    <source>
        <dbReference type="ARBA" id="ARBA00022612"/>
    </source>
</evidence>
<evidence type="ECO:0000256" key="2">
    <source>
        <dbReference type="SAM" id="Coils"/>
    </source>
</evidence>
<evidence type="ECO:0000313" key="5">
    <source>
        <dbReference type="EMBL" id="KOH47070.1"/>
    </source>
</evidence>
<feature type="region of interest" description="Disordered" evidence="3">
    <location>
        <begin position="582"/>
        <end position="623"/>
    </location>
</feature>
<feature type="coiled-coil region" evidence="2">
    <location>
        <begin position="460"/>
        <end position="533"/>
    </location>
</feature>
<dbReference type="InterPro" id="IPR010090">
    <property type="entry name" value="Phage_tape_meas"/>
</dbReference>
<dbReference type="EMBL" id="LGIA01000006">
    <property type="protein sequence ID" value="KOH47070.1"/>
    <property type="molecule type" value="Genomic_DNA"/>
</dbReference>
<dbReference type="NCBIfam" id="TIGR01760">
    <property type="entry name" value="tape_meas_TP901"/>
    <property type="match status" value="1"/>
</dbReference>
<keyword evidence="2" id="KW-0175">Coiled coil</keyword>
<evidence type="ECO:0000313" key="6">
    <source>
        <dbReference type="Proteomes" id="UP000036958"/>
    </source>
</evidence>
<keyword evidence="1" id="KW-1188">Viral release from host cell</keyword>
<dbReference type="OrthoDB" id="840436at2"/>
<reference evidence="6" key="1">
    <citation type="submission" date="2015-07" db="EMBL/GenBank/DDBJ databases">
        <title>Genome sequencing of Sunxiuqinia dokdonensis strain SK.</title>
        <authorList>
            <person name="Ahn S."/>
            <person name="Kim B.-C."/>
        </authorList>
    </citation>
    <scope>NUCLEOTIDE SEQUENCE [LARGE SCALE GENOMIC DNA]</scope>
    <source>
        <strain evidence="6">SK</strain>
    </source>
</reference>
<name>A0A0L8VF18_9BACT</name>
<keyword evidence="6" id="KW-1185">Reference proteome</keyword>
<comment type="caution">
    <text evidence="5">The sequence shown here is derived from an EMBL/GenBank/DDBJ whole genome shotgun (WGS) entry which is preliminary data.</text>
</comment>
<dbReference type="STRING" id="1409788.NC99_01130"/>
<dbReference type="Proteomes" id="UP000036958">
    <property type="component" value="Unassembled WGS sequence"/>
</dbReference>
<feature type="compositionally biased region" description="Polar residues" evidence="3">
    <location>
        <begin position="596"/>
        <end position="617"/>
    </location>
</feature>
<dbReference type="AlphaFoldDB" id="A0A0L8VF18"/>